<dbReference type="Pfam" id="PF04542">
    <property type="entry name" value="Sigma70_r2"/>
    <property type="match status" value="1"/>
</dbReference>
<dbReference type="Gene3D" id="1.10.10.10">
    <property type="entry name" value="Winged helix-like DNA-binding domain superfamily/Winged helix DNA-binding domain"/>
    <property type="match status" value="1"/>
</dbReference>
<proteinExistence type="inferred from homology"/>
<dbReference type="KEGG" id="mgk:FSB76_14940"/>
<feature type="domain" description="RNA polymerase sigma-70 region 2" evidence="5">
    <location>
        <begin position="24"/>
        <end position="90"/>
    </location>
</feature>
<dbReference type="Pfam" id="PF08281">
    <property type="entry name" value="Sigma70_r4_2"/>
    <property type="match status" value="1"/>
</dbReference>
<keyword evidence="8" id="KW-1185">Reference proteome</keyword>
<evidence type="ECO:0000256" key="2">
    <source>
        <dbReference type="ARBA" id="ARBA00023015"/>
    </source>
</evidence>
<dbReference type="AlphaFoldDB" id="A0A5B8VZU7"/>
<evidence type="ECO:0000256" key="4">
    <source>
        <dbReference type="ARBA" id="ARBA00023163"/>
    </source>
</evidence>
<gene>
    <name evidence="7" type="ORF">FSB76_14940</name>
</gene>
<evidence type="ECO:0000313" key="7">
    <source>
        <dbReference type="EMBL" id="QEC77177.1"/>
    </source>
</evidence>
<dbReference type="PANTHER" id="PTHR43133:SF46">
    <property type="entry name" value="RNA POLYMERASE SIGMA-70 FACTOR ECF SUBFAMILY"/>
    <property type="match status" value="1"/>
</dbReference>
<dbReference type="GO" id="GO:0003677">
    <property type="term" value="F:DNA binding"/>
    <property type="evidence" value="ECO:0007669"/>
    <property type="project" value="InterPro"/>
</dbReference>
<sequence>MITSKTNTSITKLTQGDAGAFEVLFKLHYTRLTLFANRFVNDLPVAEEIVAEIFTDLWEKGHEVTFSTSVSSYLYKMAQNRCLNYLKHQKIENLYVDYLQKNNLLDEVRSAVENGYEEKELAHQIKAAINTLPEKCREIFVLSRFSDMKYKEIASKLNISPKTVERQVSIALEKLRQTLKHVSYLLMF</sequence>
<evidence type="ECO:0000313" key="8">
    <source>
        <dbReference type="Proteomes" id="UP000321362"/>
    </source>
</evidence>
<comment type="similarity">
    <text evidence="1">Belongs to the sigma-70 factor family. ECF subfamily.</text>
</comment>
<dbReference type="Proteomes" id="UP000321362">
    <property type="component" value="Chromosome"/>
</dbReference>
<dbReference type="NCBIfam" id="TIGR02937">
    <property type="entry name" value="sigma70-ECF"/>
    <property type="match status" value="1"/>
</dbReference>
<evidence type="ECO:0000259" key="5">
    <source>
        <dbReference type="Pfam" id="PF04542"/>
    </source>
</evidence>
<keyword evidence="4" id="KW-0804">Transcription</keyword>
<dbReference type="InterPro" id="IPR039425">
    <property type="entry name" value="RNA_pol_sigma-70-like"/>
</dbReference>
<dbReference type="CDD" id="cd06171">
    <property type="entry name" value="Sigma70_r4"/>
    <property type="match status" value="1"/>
</dbReference>
<keyword evidence="2" id="KW-0805">Transcription regulation</keyword>
<dbReference type="InterPro" id="IPR013249">
    <property type="entry name" value="RNA_pol_sigma70_r4_t2"/>
</dbReference>
<dbReference type="InterPro" id="IPR013325">
    <property type="entry name" value="RNA_pol_sigma_r2"/>
</dbReference>
<dbReference type="InterPro" id="IPR014284">
    <property type="entry name" value="RNA_pol_sigma-70_dom"/>
</dbReference>
<dbReference type="PANTHER" id="PTHR43133">
    <property type="entry name" value="RNA POLYMERASE ECF-TYPE SIGMA FACTO"/>
    <property type="match status" value="1"/>
</dbReference>
<dbReference type="OrthoDB" id="1100095at2"/>
<reference evidence="7 8" key="1">
    <citation type="journal article" date="2013" name="J. Microbiol.">
        <title>Mucilaginibacter ginsenosidivorax sp. nov., with ginsenoside converting activity isolated from sediment.</title>
        <authorList>
            <person name="Kim J.K."/>
            <person name="Choi T.E."/>
            <person name="Liu Q.M."/>
            <person name="Park H.Y."/>
            <person name="Yi T.H."/>
            <person name="Yoon M.H."/>
            <person name="Kim S.C."/>
            <person name="Im W.T."/>
        </authorList>
    </citation>
    <scope>NUCLEOTIDE SEQUENCE [LARGE SCALE GENOMIC DNA]</scope>
    <source>
        <strain evidence="7 8">KHI28</strain>
    </source>
</reference>
<evidence type="ECO:0000256" key="1">
    <source>
        <dbReference type="ARBA" id="ARBA00010641"/>
    </source>
</evidence>
<organism evidence="7 8">
    <name type="scientific">Mucilaginibacter ginsenosidivorax</name>
    <dbReference type="NCBI Taxonomy" id="862126"/>
    <lineage>
        <taxon>Bacteria</taxon>
        <taxon>Pseudomonadati</taxon>
        <taxon>Bacteroidota</taxon>
        <taxon>Sphingobacteriia</taxon>
        <taxon>Sphingobacteriales</taxon>
        <taxon>Sphingobacteriaceae</taxon>
        <taxon>Mucilaginibacter</taxon>
    </lineage>
</organism>
<dbReference type="InterPro" id="IPR014327">
    <property type="entry name" value="RNA_pol_sigma70_bacteroid"/>
</dbReference>
<dbReference type="InterPro" id="IPR007627">
    <property type="entry name" value="RNA_pol_sigma70_r2"/>
</dbReference>
<name>A0A5B8VZU7_9SPHI</name>
<accession>A0A5B8VZU7</accession>
<dbReference type="RefSeq" id="WP_147054633.1">
    <property type="nucleotide sequence ID" value="NZ_CP042437.1"/>
</dbReference>
<dbReference type="NCBIfam" id="TIGR02985">
    <property type="entry name" value="Sig70_bacteroi1"/>
    <property type="match status" value="1"/>
</dbReference>
<feature type="domain" description="RNA polymerase sigma factor 70 region 4 type 2" evidence="6">
    <location>
        <begin position="124"/>
        <end position="175"/>
    </location>
</feature>
<keyword evidence="3" id="KW-0731">Sigma factor</keyword>
<dbReference type="GO" id="GO:0006352">
    <property type="term" value="P:DNA-templated transcription initiation"/>
    <property type="evidence" value="ECO:0007669"/>
    <property type="project" value="InterPro"/>
</dbReference>
<evidence type="ECO:0000256" key="3">
    <source>
        <dbReference type="ARBA" id="ARBA00023082"/>
    </source>
</evidence>
<dbReference type="Gene3D" id="1.10.1740.10">
    <property type="match status" value="1"/>
</dbReference>
<dbReference type="EMBL" id="CP042437">
    <property type="protein sequence ID" value="QEC77177.1"/>
    <property type="molecule type" value="Genomic_DNA"/>
</dbReference>
<dbReference type="SUPFAM" id="SSF88946">
    <property type="entry name" value="Sigma2 domain of RNA polymerase sigma factors"/>
    <property type="match status" value="1"/>
</dbReference>
<protein>
    <submittedName>
        <fullName evidence="7">RNA polymerase sigma-70 factor</fullName>
    </submittedName>
</protein>
<dbReference type="InterPro" id="IPR013324">
    <property type="entry name" value="RNA_pol_sigma_r3/r4-like"/>
</dbReference>
<dbReference type="SUPFAM" id="SSF88659">
    <property type="entry name" value="Sigma3 and sigma4 domains of RNA polymerase sigma factors"/>
    <property type="match status" value="1"/>
</dbReference>
<dbReference type="InterPro" id="IPR036388">
    <property type="entry name" value="WH-like_DNA-bd_sf"/>
</dbReference>
<dbReference type="GO" id="GO:0016987">
    <property type="term" value="F:sigma factor activity"/>
    <property type="evidence" value="ECO:0007669"/>
    <property type="project" value="UniProtKB-KW"/>
</dbReference>
<evidence type="ECO:0000259" key="6">
    <source>
        <dbReference type="Pfam" id="PF08281"/>
    </source>
</evidence>